<comment type="caution">
    <text evidence="2">The sequence shown here is derived from an EMBL/GenBank/DDBJ whole genome shotgun (WGS) entry which is preliminary data.</text>
</comment>
<keyword evidence="3" id="KW-1185">Reference proteome</keyword>
<keyword evidence="1" id="KW-0732">Signal</keyword>
<feature type="chain" id="PRO_5046101642" evidence="1">
    <location>
        <begin position="31"/>
        <end position="372"/>
    </location>
</feature>
<sequence length="372" mass="37176">MKSSKVSKVAALCAAAGLALSTVVSTNAAAEPVSSSFAVVGSDTLQDVLNALANGTSITGANVRSTAGDQNIGSFDATGSTWIQTKANGPRFGRPNGSGDGVKALSRSIDGAPYTSGTPGAPANVVITGQVDVARSSSGPGSNTNPAGPLLYIPFGRDALTYAHSGGANAAFDSIDAATLKGLFDCSITTVGGVAVTPVIPQAGSGTRSDWLSKLGLTEATLGSCVQVGQEHDTEKLSDGSAFPANAVTPMSAAQWVAQNTGAGIDRRGAGVKVGSPIAGTPAVTGTGTAMVPNAAFYSNSTWGRDTYIVVENARVTAGDTKYDAKLADLVSNAGSKLGNTQSALGFQAGSVKKKFGFLAPSTTAPQRANLR</sequence>
<gene>
    <name evidence="2" type="ORF">GCM10025789_29540</name>
</gene>
<dbReference type="SUPFAM" id="SSF53850">
    <property type="entry name" value="Periplasmic binding protein-like II"/>
    <property type="match status" value="1"/>
</dbReference>
<organism evidence="2 3">
    <name type="scientific">Tessaracoccus lubricantis</name>
    <dbReference type="NCBI Taxonomy" id="545543"/>
    <lineage>
        <taxon>Bacteria</taxon>
        <taxon>Bacillati</taxon>
        <taxon>Actinomycetota</taxon>
        <taxon>Actinomycetes</taxon>
        <taxon>Propionibacteriales</taxon>
        <taxon>Propionibacteriaceae</taxon>
        <taxon>Tessaracoccus</taxon>
    </lineage>
</organism>
<evidence type="ECO:0000313" key="3">
    <source>
        <dbReference type="Proteomes" id="UP001501521"/>
    </source>
</evidence>
<dbReference type="RefSeq" id="WP_345584237.1">
    <property type="nucleotide sequence ID" value="NZ_BAABLV010000044.1"/>
</dbReference>
<accession>A0ABP9FVZ9</accession>
<name>A0ABP9FVZ9_9ACTN</name>
<reference evidence="3" key="1">
    <citation type="journal article" date="2019" name="Int. J. Syst. Evol. Microbiol.">
        <title>The Global Catalogue of Microorganisms (GCM) 10K type strain sequencing project: providing services to taxonomists for standard genome sequencing and annotation.</title>
        <authorList>
            <consortium name="The Broad Institute Genomics Platform"/>
            <consortium name="The Broad Institute Genome Sequencing Center for Infectious Disease"/>
            <person name="Wu L."/>
            <person name="Ma J."/>
        </authorList>
    </citation>
    <scope>NUCLEOTIDE SEQUENCE [LARGE SCALE GENOMIC DNA]</scope>
    <source>
        <strain evidence="3">JCM 19125</strain>
    </source>
</reference>
<evidence type="ECO:0000313" key="2">
    <source>
        <dbReference type="EMBL" id="GAA4908092.1"/>
    </source>
</evidence>
<feature type="signal peptide" evidence="1">
    <location>
        <begin position="1"/>
        <end position="30"/>
    </location>
</feature>
<protein>
    <submittedName>
        <fullName evidence="2">Substrate-binding domain-containing protein</fullName>
    </submittedName>
</protein>
<dbReference type="EMBL" id="BAABLV010000044">
    <property type="protein sequence ID" value="GAA4908092.1"/>
    <property type="molecule type" value="Genomic_DNA"/>
</dbReference>
<proteinExistence type="predicted"/>
<dbReference type="Proteomes" id="UP001501521">
    <property type="component" value="Unassembled WGS sequence"/>
</dbReference>
<evidence type="ECO:0000256" key="1">
    <source>
        <dbReference type="SAM" id="SignalP"/>
    </source>
</evidence>